<dbReference type="RefSeq" id="WP_115833463.1">
    <property type="nucleotide sequence ID" value="NZ_QNUL01000028.1"/>
</dbReference>
<keyword evidence="2" id="KW-1185">Reference proteome</keyword>
<name>A0A3D8Y4P9_9BACT</name>
<dbReference type="EMBL" id="QNUL01000028">
    <property type="protein sequence ID" value="REA57387.1"/>
    <property type="molecule type" value="Genomic_DNA"/>
</dbReference>
<dbReference type="Proteomes" id="UP000256373">
    <property type="component" value="Unassembled WGS sequence"/>
</dbReference>
<dbReference type="InterPro" id="IPR010634">
    <property type="entry name" value="DUF1223"/>
</dbReference>
<accession>A0A3D8Y4P9</accession>
<protein>
    <submittedName>
        <fullName evidence="1">Uncharacterized protein</fullName>
    </submittedName>
</protein>
<dbReference type="Pfam" id="PF06764">
    <property type="entry name" value="DUF1223"/>
    <property type="match status" value="1"/>
</dbReference>
<dbReference type="InterPro" id="IPR036249">
    <property type="entry name" value="Thioredoxin-like_sf"/>
</dbReference>
<evidence type="ECO:0000313" key="1">
    <source>
        <dbReference type="EMBL" id="REA57387.1"/>
    </source>
</evidence>
<dbReference type="OrthoDB" id="9808254at2"/>
<reference evidence="1 2" key="1">
    <citation type="submission" date="2018-07" db="EMBL/GenBank/DDBJ databases">
        <title>Dyadobacter roseus sp. nov., isolated from rose rhizosphere soil.</title>
        <authorList>
            <person name="Chen L."/>
        </authorList>
    </citation>
    <scope>NUCLEOTIDE SEQUENCE [LARGE SCALE GENOMIC DNA]</scope>
    <source>
        <strain evidence="1 2">RS19</strain>
    </source>
</reference>
<dbReference type="SUPFAM" id="SSF52833">
    <property type="entry name" value="Thioredoxin-like"/>
    <property type="match status" value="1"/>
</dbReference>
<organism evidence="1 2">
    <name type="scientific">Dyadobacter luteus</name>
    <dbReference type="NCBI Taxonomy" id="2259619"/>
    <lineage>
        <taxon>Bacteria</taxon>
        <taxon>Pseudomonadati</taxon>
        <taxon>Bacteroidota</taxon>
        <taxon>Cytophagia</taxon>
        <taxon>Cytophagales</taxon>
        <taxon>Spirosomataceae</taxon>
        <taxon>Dyadobacter</taxon>
    </lineage>
</organism>
<evidence type="ECO:0000313" key="2">
    <source>
        <dbReference type="Proteomes" id="UP000256373"/>
    </source>
</evidence>
<gene>
    <name evidence="1" type="ORF">DSL64_23820</name>
</gene>
<sequence>MQSQVYTPQVVVNGKAEFVGSDQVAVAKALISSFQNTPGNSLKLNGERHEGKMAITYQVSGKIESSELVIAVVQKQAERHIK</sequence>
<dbReference type="AlphaFoldDB" id="A0A3D8Y4P9"/>
<proteinExistence type="predicted"/>
<comment type="caution">
    <text evidence="1">The sequence shown here is derived from an EMBL/GenBank/DDBJ whole genome shotgun (WGS) entry which is preliminary data.</text>
</comment>